<dbReference type="PROSITE" id="PS00018">
    <property type="entry name" value="EF_HAND_1"/>
    <property type="match status" value="1"/>
</dbReference>
<name>A0AAP4BC89_9FIRM</name>
<sequence>MALKKLGNSISNIAGEIGKTAVNASQKVASNISKIDKDKINELRDNVTDNAHKLVEKASSKVKEGVNKSTEIVNNVMDVNGDGQVDIEDVIIMGLKIPGICIKREEFLRGEFMKDFPQETIDDAIAFNPAHAGITTKEIEKYADEVIKYERNCVSGISAALSTPGGFAMAATIPADIAQYYGYMLRVTQKLLYLYGFPEIDVTEKGKKFDTETLNILTLCLGVMYGVASANNALKAIAKALGSGVQKQLMKKALTKGTIYPIVKSVAKWFGVKMTKEVFTGFFKHAIPVVGGVIGGGLTYVSFKPCCDKLKASLQDTLLSNPDHEVTEEENAFDFEDAEIIEYGEESEE</sequence>
<comment type="caution">
    <text evidence="1">The sequence shown here is derived from an EMBL/GenBank/DDBJ whole genome shotgun (WGS) entry which is preliminary data.</text>
</comment>
<evidence type="ECO:0008006" key="3">
    <source>
        <dbReference type="Google" id="ProtNLM"/>
    </source>
</evidence>
<dbReference type="RefSeq" id="WP_283230521.1">
    <property type="nucleotide sequence ID" value="NZ_JASGBQ010000007.1"/>
</dbReference>
<evidence type="ECO:0000313" key="2">
    <source>
        <dbReference type="Proteomes" id="UP001300383"/>
    </source>
</evidence>
<accession>A0AAP4BC89</accession>
<dbReference type="AlphaFoldDB" id="A0AAP4BC89"/>
<dbReference type="Proteomes" id="UP001300383">
    <property type="component" value="Unassembled WGS sequence"/>
</dbReference>
<proteinExistence type="predicted"/>
<organism evidence="1 2">
    <name type="scientific">Fusibacillus kribbianus</name>
    <dbReference type="NCBI Taxonomy" id="3044208"/>
    <lineage>
        <taxon>Bacteria</taxon>
        <taxon>Bacillati</taxon>
        <taxon>Bacillota</taxon>
        <taxon>Clostridia</taxon>
        <taxon>Lachnospirales</taxon>
        <taxon>Lachnospiraceae</taxon>
        <taxon>Fusibacillus</taxon>
    </lineage>
</organism>
<protein>
    <recommendedName>
        <fullName evidence="3">EcsC family protein</fullName>
    </recommendedName>
</protein>
<reference evidence="1 2" key="1">
    <citation type="submission" date="2023-05" db="EMBL/GenBank/DDBJ databases">
        <title>[ruminococcus] sp. nov., isolated from a pig farm feces dump.</title>
        <authorList>
            <person name="Chang Y.-H."/>
        </authorList>
    </citation>
    <scope>NUCLEOTIDE SEQUENCE [LARGE SCALE GENOMIC DNA]</scope>
    <source>
        <strain evidence="1 2">YH-rum2234</strain>
    </source>
</reference>
<keyword evidence="2" id="KW-1185">Reference proteome</keyword>
<gene>
    <name evidence="1" type="ORF">QJ036_05910</name>
</gene>
<evidence type="ECO:0000313" key="1">
    <source>
        <dbReference type="EMBL" id="MDI9242016.1"/>
    </source>
</evidence>
<dbReference type="EMBL" id="JASGBQ010000007">
    <property type="protein sequence ID" value="MDI9242016.1"/>
    <property type="molecule type" value="Genomic_DNA"/>
</dbReference>
<dbReference type="InterPro" id="IPR018247">
    <property type="entry name" value="EF_Hand_1_Ca_BS"/>
</dbReference>